<dbReference type="EMBL" id="CAWYQH010000108">
    <property type="protein sequence ID" value="CAK8689067.1"/>
    <property type="molecule type" value="Genomic_DNA"/>
</dbReference>
<dbReference type="PANTHER" id="PTHR12746">
    <property type="entry name" value="NONSENSE-MEDIATED MRNA DECAY PROTEIN 3"/>
    <property type="match status" value="1"/>
</dbReference>
<dbReference type="InterPro" id="IPR048898">
    <property type="entry name" value="OB_NMD3"/>
</dbReference>
<keyword evidence="6 8" id="KW-0653">Protein transport</keyword>
<feature type="domain" description="60S ribosomal export protein NMD3 OB-fold" evidence="10">
    <location>
        <begin position="315"/>
        <end position="409"/>
    </location>
</feature>
<keyword evidence="4 8" id="KW-0813">Transport</keyword>
<evidence type="ECO:0000259" key="11">
    <source>
        <dbReference type="Pfam" id="PF21193"/>
    </source>
</evidence>
<evidence type="ECO:0000256" key="7">
    <source>
        <dbReference type="ARBA" id="ARBA00023242"/>
    </source>
</evidence>
<evidence type="ECO:0000256" key="3">
    <source>
        <dbReference type="ARBA" id="ARBA00017035"/>
    </source>
</evidence>
<dbReference type="Pfam" id="PF21192">
    <property type="entry name" value="OB_NMD3"/>
    <property type="match status" value="1"/>
</dbReference>
<proteinExistence type="inferred from homology"/>
<dbReference type="InterPro" id="IPR007064">
    <property type="entry name" value="Nmd3_N"/>
</dbReference>
<dbReference type="InterPro" id="IPR039768">
    <property type="entry name" value="Nmd3"/>
</dbReference>
<evidence type="ECO:0000256" key="2">
    <source>
        <dbReference type="ARBA" id="ARBA00009794"/>
    </source>
</evidence>
<evidence type="ECO:0000259" key="10">
    <source>
        <dbReference type="Pfam" id="PF21192"/>
    </source>
</evidence>
<evidence type="ECO:0000313" key="12">
    <source>
        <dbReference type="EMBL" id="CAK8689067.1"/>
    </source>
</evidence>
<evidence type="ECO:0000256" key="6">
    <source>
        <dbReference type="ARBA" id="ARBA00022927"/>
    </source>
</evidence>
<dbReference type="InterPro" id="IPR048899">
    <property type="entry name" value="NMD_SH3"/>
</dbReference>
<evidence type="ECO:0000256" key="8">
    <source>
        <dbReference type="RuleBase" id="RU364108"/>
    </source>
</evidence>
<keyword evidence="7 8" id="KW-0539">Nucleus</keyword>
<organism evidence="12 13">
    <name type="scientific">Clavelina lepadiformis</name>
    <name type="common">Light-bulb sea squirt</name>
    <name type="synonym">Ascidia lepadiformis</name>
    <dbReference type="NCBI Taxonomy" id="159417"/>
    <lineage>
        <taxon>Eukaryota</taxon>
        <taxon>Metazoa</taxon>
        <taxon>Chordata</taxon>
        <taxon>Tunicata</taxon>
        <taxon>Ascidiacea</taxon>
        <taxon>Aplousobranchia</taxon>
        <taxon>Clavelinidae</taxon>
        <taxon>Clavelina</taxon>
    </lineage>
</organism>
<protein>
    <recommendedName>
        <fullName evidence="3 8">60S ribosomal export protein NMD3</fullName>
    </recommendedName>
</protein>
<comment type="caution">
    <text evidence="12">The sequence shown here is derived from an EMBL/GenBank/DDBJ whole genome shotgun (WGS) entry which is preliminary data.</text>
</comment>
<feature type="domain" description="Nmd3 N-terminal" evidence="9">
    <location>
        <begin position="19"/>
        <end position="248"/>
    </location>
</feature>
<comment type="subcellular location">
    <subcellularLocation>
        <location evidence="8">Cytoplasm</location>
    </subcellularLocation>
    <subcellularLocation>
        <location evidence="8">Nucleus</location>
    </subcellularLocation>
</comment>
<dbReference type="Proteomes" id="UP001642483">
    <property type="component" value="Unassembled WGS sequence"/>
</dbReference>
<evidence type="ECO:0000256" key="5">
    <source>
        <dbReference type="ARBA" id="ARBA00022490"/>
    </source>
</evidence>
<dbReference type="PANTHER" id="PTHR12746:SF2">
    <property type="entry name" value="60S RIBOSOMAL EXPORT PROTEIN NMD3"/>
    <property type="match status" value="1"/>
</dbReference>
<reference evidence="12 13" key="1">
    <citation type="submission" date="2024-02" db="EMBL/GenBank/DDBJ databases">
        <authorList>
            <person name="Daric V."/>
            <person name="Darras S."/>
        </authorList>
    </citation>
    <scope>NUCLEOTIDE SEQUENCE [LARGE SCALE GENOMIC DNA]</scope>
</reference>
<evidence type="ECO:0000256" key="1">
    <source>
        <dbReference type="ARBA" id="ARBA00002269"/>
    </source>
</evidence>
<keyword evidence="5 8" id="KW-0963">Cytoplasm</keyword>
<comment type="function">
    <text evidence="1 8">Acts as an adapter for the XPO1/CRM1-mediated export of the 60S ribosomal subunit.</text>
</comment>
<evidence type="ECO:0000256" key="4">
    <source>
        <dbReference type="ARBA" id="ARBA00022448"/>
    </source>
</evidence>
<accession>A0ABP0GCK0</accession>
<gene>
    <name evidence="12" type="ORF">CVLEPA_LOCUS21048</name>
</gene>
<name>A0ABP0GCK0_CLALP</name>
<keyword evidence="13" id="KW-1185">Reference proteome</keyword>
<feature type="domain" description="60S ribosomal export protein NMD3 SH3" evidence="11">
    <location>
        <begin position="251"/>
        <end position="298"/>
    </location>
</feature>
<dbReference type="Pfam" id="PF04981">
    <property type="entry name" value="NMD3"/>
    <property type="match status" value="1"/>
</dbReference>
<comment type="similarity">
    <text evidence="2 8">Belongs to the NMD3 family.</text>
</comment>
<evidence type="ECO:0000313" key="13">
    <source>
        <dbReference type="Proteomes" id="UP001642483"/>
    </source>
</evidence>
<sequence>METEMENLVPTQTYGMILCCECGREILSNPSNMCVDCLRCKVDITDGIPKHGNLLQCKKCERYLSPPATWISANLESRELLAVCLKRMKTALQRVRLVDASFIWTEPHSKRVKVKITIQKEVDGGTFLEQTFIVEYVVHNHMCTDCHRVEAKDFWNSSVQVRQKATHKKTFYYLEQVILKYKMHQNTTKISERPNGLDFFYSIKQDARKFTDFLTNILPCRYQSSQKLISHDTHSNTYNYKTSFSVELPPVCKDDIVCLPKKIAQQLGNLGQLLICLRVTNCIHLIDFNTLQIAEVSGSFFWRDQFFPICSPKNLVEFTVMEIEPIRNRHTKLGEGTLSSKHILADCWVIKSNELGMHEDYVHTRTHLGHLLKPGDLVMGLDLKNSNTNNDALGLMKESDLPDVILVRKIFADRQRRRRRRNWKLKHLKGNSKDNDNYMEFLEELEEDKEFRKNIDIYIDGPDVQSSADETEYPTVSLKEMLQDLSLKDDVEMEGE</sequence>
<dbReference type="Pfam" id="PF21193">
    <property type="entry name" value="NMD_SH3"/>
    <property type="match status" value="1"/>
</dbReference>
<evidence type="ECO:0000259" key="9">
    <source>
        <dbReference type="Pfam" id="PF04981"/>
    </source>
</evidence>